<proteinExistence type="predicted"/>
<organism evidence="1 2">
    <name type="scientific">Bradyrhizobium algeriense</name>
    <dbReference type="NCBI Taxonomy" id="634784"/>
    <lineage>
        <taxon>Bacteria</taxon>
        <taxon>Pseudomonadati</taxon>
        <taxon>Pseudomonadota</taxon>
        <taxon>Alphaproteobacteria</taxon>
        <taxon>Hyphomicrobiales</taxon>
        <taxon>Nitrobacteraceae</taxon>
        <taxon>Bradyrhizobium</taxon>
    </lineage>
</organism>
<comment type="caution">
    <text evidence="1">The sequence shown here is derived from an EMBL/GenBank/DDBJ whole genome shotgun (WGS) entry which is preliminary data.</text>
</comment>
<gene>
    <name evidence="1" type="ORF">V1286_005659</name>
</gene>
<name>A0ABU8BHW7_9BRAD</name>
<keyword evidence="2" id="KW-1185">Reference proteome</keyword>
<dbReference type="EMBL" id="JAZHRV010000001">
    <property type="protein sequence ID" value="MEH2558130.1"/>
    <property type="molecule type" value="Genomic_DNA"/>
</dbReference>
<protein>
    <submittedName>
        <fullName evidence="1">Uncharacterized protein</fullName>
    </submittedName>
</protein>
<accession>A0ABU8BHW7</accession>
<dbReference type="Proteomes" id="UP001364224">
    <property type="component" value="Unassembled WGS sequence"/>
</dbReference>
<evidence type="ECO:0000313" key="1">
    <source>
        <dbReference type="EMBL" id="MEH2558130.1"/>
    </source>
</evidence>
<reference evidence="1 2" key="1">
    <citation type="submission" date="2024-02" db="EMBL/GenBank/DDBJ databases">
        <title>Adaptive strategies in a cosmopolitan and abundant soil bacterium.</title>
        <authorList>
            <person name="Carini P."/>
        </authorList>
    </citation>
    <scope>NUCLEOTIDE SEQUENCE [LARGE SCALE GENOMIC DNA]</scope>
    <source>
        <strain evidence="1 2">AZCC 1608</strain>
    </source>
</reference>
<evidence type="ECO:0000313" key="2">
    <source>
        <dbReference type="Proteomes" id="UP001364224"/>
    </source>
</evidence>
<dbReference type="RefSeq" id="WP_334484987.1">
    <property type="nucleotide sequence ID" value="NZ_JAZHRV010000001.1"/>
</dbReference>
<sequence>MGALMAEDDIYIGTLMEQFNLRFGLSQTEQGFSGGGNNEIAVLQSEFGIFRADRTFAQSARLLGLGGLQNNRAKNRWFSLLDVLPRLGSDKAGETGDQRIVKALMANFGDGGKLLPCFMKAHDSRGQYGPIVIVTEPDRPIFYIEKDYLTISLPMKPGGQPA</sequence>